<evidence type="ECO:0000313" key="3">
    <source>
        <dbReference type="Proteomes" id="UP000289200"/>
    </source>
</evidence>
<reference evidence="3" key="1">
    <citation type="submission" date="2018-10" db="EMBL/GenBank/DDBJ databases">
        <authorList>
            <person name="Peiro R."/>
            <person name="Begona"/>
            <person name="Cbmso G."/>
            <person name="Lopez M."/>
            <person name="Gonzalez S."/>
            <person name="Sacristan E."/>
            <person name="Castillo E."/>
        </authorList>
    </citation>
    <scope>NUCLEOTIDE SEQUENCE [LARGE SCALE GENOMIC DNA]</scope>
</reference>
<keyword evidence="1" id="KW-1133">Transmembrane helix</keyword>
<name>A0A327KJX8_9BRAD</name>
<comment type="caution">
    <text evidence="2">The sequence shown here is derived from an EMBL/GenBank/DDBJ whole genome shotgun (WGS) entry which is preliminary data.</text>
</comment>
<keyword evidence="3" id="KW-1185">Reference proteome</keyword>
<keyword evidence="1" id="KW-0812">Transmembrane</keyword>
<dbReference type="EMBL" id="UWOC01000207">
    <property type="protein sequence ID" value="VCU11646.1"/>
    <property type="molecule type" value="Genomic_DNA"/>
</dbReference>
<evidence type="ECO:0008006" key="4">
    <source>
        <dbReference type="Google" id="ProtNLM"/>
    </source>
</evidence>
<evidence type="ECO:0000313" key="2">
    <source>
        <dbReference type="EMBL" id="VCU11646.1"/>
    </source>
</evidence>
<protein>
    <recommendedName>
        <fullName evidence="4">MAPEG family protein</fullName>
    </recommendedName>
</protein>
<dbReference type="AlphaFoldDB" id="A0A327KJX8"/>
<feature type="transmembrane region" description="Helical" evidence="1">
    <location>
        <begin position="103"/>
        <end position="121"/>
    </location>
</feature>
<feature type="transmembrane region" description="Helical" evidence="1">
    <location>
        <begin position="6"/>
        <end position="30"/>
    </location>
</feature>
<accession>A0A327KJX8</accession>
<evidence type="ECO:0000256" key="1">
    <source>
        <dbReference type="SAM" id="Phobius"/>
    </source>
</evidence>
<dbReference type="RefSeq" id="WP_111384198.1">
    <property type="nucleotide sequence ID" value="NZ_NPEW01000029.1"/>
</dbReference>
<organism evidence="2 3">
    <name type="scientific">Rhodoplanes serenus</name>
    <dbReference type="NCBI Taxonomy" id="200615"/>
    <lineage>
        <taxon>Bacteria</taxon>
        <taxon>Pseudomonadati</taxon>
        <taxon>Pseudomonadota</taxon>
        <taxon>Alphaproteobacteria</taxon>
        <taxon>Hyphomicrobiales</taxon>
        <taxon>Nitrobacteraceae</taxon>
        <taxon>Rhodoplanes</taxon>
    </lineage>
</organism>
<gene>
    <name evidence="2" type="ORF">RHODGE_RHODGE_04860</name>
</gene>
<sequence>MSYPLVLTPLFIHVALAFALMLGAGTALGGRARLSRDRCAEALGDPYGLGVLFYVLTLASMLTRHADLAFVLLAFVFVTLRVLRAVTVMGARGGTAPGLLDRASALVLAVAWGVFAVRILLGI</sequence>
<feature type="transmembrane region" description="Helical" evidence="1">
    <location>
        <begin position="68"/>
        <end position="91"/>
    </location>
</feature>
<proteinExistence type="predicted"/>
<keyword evidence="1" id="KW-0472">Membrane</keyword>
<dbReference type="Proteomes" id="UP000289200">
    <property type="component" value="Unassembled WGS sequence"/>
</dbReference>